<proteinExistence type="predicted"/>
<evidence type="ECO:0000313" key="1">
    <source>
        <dbReference type="EMBL" id="KAK5964693.1"/>
    </source>
</evidence>
<gene>
    <name evidence="1" type="ORF">GCK32_012542</name>
</gene>
<comment type="caution">
    <text evidence="1">The sequence shown here is derived from an EMBL/GenBank/DDBJ whole genome shotgun (WGS) entry which is preliminary data.</text>
</comment>
<reference evidence="1 2" key="1">
    <citation type="submission" date="2019-10" db="EMBL/GenBank/DDBJ databases">
        <title>Assembly and Annotation for the nematode Trichostrongylus colubriformis.</title>
        <authorList>
            <person name="Martin J."/>
        </authorList>
    </citation>
    <scope>NUCLEOTIDE SEQUENCE [LARGE SCALE GENOMIC DNA]</scope>
    <source>
        <strain evidence="1">G859</strain>
        <tissue evidence="1">Whole worm</tissue>
    </source>
</reference>
<evidence type="ECO:0000313" key="2">
    <source>
        <dbReference type="Proteomes" id="UP001331761"/>
    </source>
</evidence>
<sequence length="186" mass="20408">MHEAEDSDEKVSYYVQVSVTSSIGQVVGLSAYQTVCKPEEEEAVEEATTIVDTTTADIIMITIMAVMDGMIMADVGAVAGEEEEEEEGKQKVLGLSHSNDYWSGGYRRGGGGLGLLGLLGGGLFGFRQPYYSQPYYYNQQPYYYQQRAGCEVQQFMGMAGMQQQFYCVCNGAATYQYGGCMNYGYG</sequence>
<dbReference type="Proteomes" id="UP001331761">
    <property type="component" value="Unassembled WGS sequence"/>
</dbReference>
<name>A0AAN8F3S5_TRICO</name>
<dbReference type="AlphaFoldDB" id="A0AAN8F3S5"/>
<accession>A0AAN8F3S5</accession>
<organism evidence="1 2">
    <name type="scientific">Trichostrongylus colubriformis</name>
    <name type="common">Black scour worm</name>
    <dbReference type="NCBI Taxonomy" id="6319"/>
    <lineage>
        <taxon>Eukaryota</taxon>
        <taxon>Metazoa</taxon>
        <taxon>Ecdysozoa</taxon>
        <taxon>Nematoda</taxon>
        <taxon>Chromadorea</taxon>
        <taxon>Rhabditida</taxon>
        <taxon>Rhabditina</taxon>
        <taxon>Rhabditomorpha</taxon>
        <taxon>Strongyloidea</taxon>
        <taxon>Trichostrongylidae</taxon>
        <taxon>Trichostrongylus</taxon>
    </lineage>
</organism>
<protein>
    <submittedName>
        <fullName evidence="1">Uncharacterized protein</fullName>
    </submittedName>
</protein>
<keyword evidence="2" id="KW-1185">Reference proteome</keyword>
<dbReference type="EMBL" id="WIXE01025467">
    <property type="protein sequence ID" value="KAK5964693.1"/>
    <property type="molecule type" value="Genomic_DNA"/>
</dbReference>